<protein>
    <recommendedName>
        <fullName evidence="5">AAA domain-containing protein</fullName>
    </recommendedName>
</protein>
<dbReference type="SUPFAM" id="SSF52540">
    <property type="entry name" value="P-loop containing nucleoside triphosphate hydrolases"/>
    <property type="match status" value="1"/>
</dbReference>
<evidence type="ECO:0000259" key="1">
    <source>
        <dbReference type="Pfam" id="PF13173"/>
    </source>
</evidence>
<dbReference type="EMBL" id="FUXZ01000004">
    <property type="protein sequence ID" value="SKA62912.1"/>
    <property type="molecule type" value="Genomic_DNA"/>
</dbReference>
<evidence type="ECO:0008006" key="5">
    <source>
        <dbReference type="Google" id="ProtNLM"/>
    </source>
</evidence>
<dbReference type="Gene3D" id="3.40.50.300">
    <property type="entry name" value="P-loop containing nucleotide triphosphate hydrolases"/>
    <property type="match status" value="1"/>
</dbReference>
<proteinExistence type="predicted"/>
<feature type="domain" description="AAA" evidence="1">
    <location>
        <begin position="18"/>
        <end position="152"/>
    </location>
</feature>
<organism evidence="3 4">
    <name type="scientific">Eubacterium uniforme</name>
    <dbReference type="NCBI Taxonomy" id="39495"/>
    <lineage>
        <taxon>Bacteria</taxon>
        <taxon>Bacillati</taxon>
        <taxon>Bacillota</taxon>
        <taxon>Clostridia</taxon>
        <taxon>Eubacteriales</taxon>
        <taxon>Eubacteriaceae</taxon>
        <taxon>Eubacterium</taxon>
    </lineage>
</organism>
<sequence length="439" mass="51456">MLIERNKYLNRMIDHKHNNRIKIITGIRRCGKSYLLNELFKNHLIEEGVKENHIIQLALDDIKYKKLRVADECYNYIVEKIDENSDKIYYVLIDEVQMLEDFVDVLNGLLHLKNVDVYVTGSNSKFLSKDVATEFRGRGDEIRMFPLSFSEYYKAYIDIEKKKLDNKNGEMGIADYARLTPDSVWADYCTYGGLPYILELDTDEDKMMYLKNLCVETYIRDIVERNKVKNVAELDSLVDIIASGIGTLTNAQKIVNTYASNENVKISVPTIKKYIEYLQDAFFISEAKRYDIKGRKYIGAPVKYYFEDIGLRNARVNFRQHEETHIMENIIYNELRYRGYAVDVGQVNIREREKDKLRKKQLEIDFVVNKGDKKCYIQSAYSIPDEDKMKQETKSLINTGDSFKKIIITKDYVNKKVFENGIVMIGLMDFLIEEDSLFF</sequence>
<dbReference type="InterPro" id="IPR025420">
    <property type="entry name" value="DUF4143"/>
</dbReference>
<dbReference type="STRING" id="39495.SAMN02745111_00725"/>
<reference evidence="3 4" key="1">
    <citation type="submission" date="2017-02" db="EMBL/GenBank/DDBJ databases">
        <authorList>
            <person name="Peterson S.W."/>
        </authorList>
    </citation>
    <scope>NUCLEOTIDE SEQUENCE [LARGE SCALE GENOMIC DNA]</scope>
    <source>
        <strain evidence="3 4">ATCC 35992</strain>
    </source>
</reference>
<dbReference type="RefSeq" id="WP_078765724.1">
    <property type="nucleotide sequence ID" value="NZ_FUXZ01000004.1"/>
</dbReference>
<dbReference type="Proteomes" id="UP000190814">
    <property type="component" value="Unassembled WGS sequence"/>
</dbReference>
<dbReference type="Pfam" id="PF13635">
    <property type="entry name" value="DUF4143"/>
    <property type="match status" value="1"/>
</dbReference>
<gene>
    <name evidence="3" type="ORF">SAMN02745111_00725</name>
</gene>
<dbReference type="OrthoDB" id="9801684at2"/>
<name>A0A1T4VD82_9FIRM</name>
<dbReference type="InterPro" id="IPR041682">
    <property type="entry name" value="AAA_14"/>
</dbReference>
<dbReference type="AlphaFoldDB" id="A0A1T4VD82"/>
<dbReference type="InterPro" id="IPR027417">
    <property type="entry name" value="P-loop_NTPase"/>
</dbReference>
<keyword evidence="4" id="KW-1185">Reference proteome</keyword>
<evidence type="ECO:0000313" key="3">
    <source>
        <dbReference type="EMBL" id="SKA62912.1"/>
    </source>
</evidence>
<feature type="domain" description="DUF4143" evidence="2">
    <location>
        <begin position="220"/>
        <end position="379"/>
    </location>
</feature>
<dbReference type="Pfam" id="PF13173">
    <property type="entry name" value="AAA_14"/>
    <property type="match status" value="1"/>
</dbReference>
<evidence type="ECO:0000259" key="2">
    <source>
        <dbReference type="Pfam" id="PF13635"/>
    </source>
</evidence>
<dbReference type="PANTHER" id="PTHR33295:SF18">
    <property type="entry name" value="AAA+ ATPASE DOMAIN-CONTAINING PROTEIN"/>
    <property type="match status" value="1"/>
</dbReference>
<accession>A0A1T4VD82</accession>
<evidence type="ECO:0000313" key="4">
    <source>
        <dbReference type="Proteomes" id="UP000190814"/>
    </source>
</evidence>
<dbReference type="PANTHER" id="PTHR33295">
    <property type="entry name" value="ATPASE"/>
    <property type="match status" value="1"/>
</dbReference>